<dbReference type="Gene3D" id="3.30.457.50">
    <property type="entry name" value="Chromosome segregation protein Spc25"/>
    <property type="match status" value="1"/>
</dbReference>
<keyword evidence="8 12" id="KW-0131">Cell cycle</keyword>
<dbReference type="GO" id="GO:0051301">
    <property type="term" value="P:cell division"/>
    <property type="evidence" value="ECO:0007669"/>
    <property type="project" value="UniProtKB-UniRule"/>
</dbReference>
<reference evidence="14" key="1">
    <citation type="submission" date="2025-08" db="UniProtKB">
        <authorList>
            <consortium name="Ensembl"/>
        </authorList>
    </citation>
    <scope>IDENTIFICATION</scope>
</reference>
<organism evidence="14 15">
    <name type="scientific">Paramormyrops kingsleyae</name>
    <dbReference type="NCBI Taxonomy" id="1676925"/>
    <lineage>
        <taxon>Eukaryota</taxon>
        <taxon>Metazoa</taxon>
        <taxon>Chordata</taxon>
        <taxon>Craniata</taxon>
        <taxon>Vertebrata</taxon>
        <taxon>Euteleostomi</taxon>
        <taxon>Actinopterygii</taxon>
        <taxon>Neopterygii</taxon>
        <taxon>Teleostei</taxon>
        <taxon>Osteoglossocephala</taxon>
        <taxon>Osteoglossomorpha</taxon>
        <taxon>Osteoglossiformes</taxon>
        <taxon>Mormyridae</taxon>
        <taxon>Paramormyrops</taxon>
    </lineage>
</organism>
<evidence type="ECO:0000256" key="3">
    <source>
        <dbReference type="ARBA" id="ARBA00013692"/>
    </source>
</evidence>
<evidence type="ECO:0000256" key="11">
    <source>
        <dbReference type="ARBA" id="ARBA00065771"/>
    </source>
</evidence>
<proteinExistence type="inferred from homology"/>
<keyword evidence="4 12" id="KW-0158">Chromosome</keyword>
<comment type="function">
    <text evidence="10">Acts as a component of the essential kinetochore-associated NDC80 complex, which is required for chromosome segregation and spindle checkpoint activity. Required for kinetochore integrity and the organization of stable microtubule binding sites in the outer plate of the kinetochore. The NDC80 complex synergistically enhances the affinity of the SKA1 complex for microtubules and may allow the NDC80 complex to track depolymerizing microtubules.</text>
</comment>
<evidence type="ECO:0000256" key="7">
    <source>
        <dbReference type="ARBA" id="ARBA00023054"/>
    </source>
</evidence>
<keyword evidence="7" id="KW-0175">Coiled coil</keyword>
<dbReference type="Pfam" id="PF08234">
    <property type="entry name" value="Spindle_Spc25"/>
    <property type="match status" value="1"/>
</dbReference>
<keyword evidence="12" id="KW-0539">Nucleus</keyword>
<dbReference type="STRING" id="1676925.ENSPKIP00000012877"/>
<comment type="similarity">
    <text evidence="2 12">Belongs to the SPC25 family.</text>
</comment>
<dbReference type="GO" id="GO:0007059">
    <property type="term" value="P:chromosome segregation"/>
    <property type="evidence" value="ECO:0007669"/>
    <property type="project" value="InterPro"/>
</dbReference>
<evidence type="ECO:0000256" key="8">
    <source>
        <dbReference type="ARBA" id="ARBA00023306"/>
    </source>
</evidence>
<keyword evidence="15" id="KW-1185">Reference proteome</keyword>
<evidence type="ECO:0000259" key="13">
    <source>
        <dbReference type="Pfam" id="PF08234"/>
    </source>
</evidence>
<dbReference type="FunFam" id="3.30.457.50:FF:000001">
    <property type="entry name" value="Probable kinetochore protein spc25"/>
    <property type="match status" value="1"/>
</dbReference>
<dbReference type="PANTHER" id="PTHR14281">
    <property type="entry name" value="KINETOCHORE PROTEIN SPC25-RELATED"/>
    <property type="match status" value="1"/>
</dbReference>
<evidence type="ECO:0000256" key="5">
    <source>
        <dbReference type="ARBA" id="ARBA00022618"/>
    </source>
</evidence>
<evidence type="ECO:0000256" key="10">
    <source>
        <dbReference type="ARBA" id="ARBA00045419"/>
    </source>
</evidence>
<dbReference type="AlphaFoldDB" id="A0A3B3R288"/>
<dbReference type="GO" id="GO:0005634">
    <property type="term" value="C:nucleus"/>
    <property type="evidence" value="ECO:0007669"/>
    <property type="project" value="UniProtKB-SubCell"/>
</dbReference>
<evidence type="ECO:0000256" key="6">
    <source>
        <dbReference type="ARBA" id="ARBA00022776"/>
    </source>
</evidence>
<evidence type="ECO:0000256" key="4">
    <source>
        <dbReference type="ARBA" id="ARBA00022454"/>
    </source>
</evidence>
<comment type="subunit">
    <text evidence="11">Component of the NDC80 complex, which is composed of ndc80, cdca1, spbc24 and spbc25. The NDC80 complex interacts with mis12 and zwint.</text>
</comment>
<keyword evidence="6 12" id="KW-0498">Mitosis</keyword>
<dbReference type="CTD" id="57405"/>
<dbReference type="InterPro" id="IPR013255">
    <property type="entry name" value="Spc25_C"/>
</dbReference>
<dbReference type="OrthoDB" id="6353017at2759"/>
<comment type="subcellular location">
    <subcellularLocation>
        <location evidence="1">Chromosome</location>
        <location evidence="1">Centromere</location>
    </subcellularLocation>
    <subcellularLocation>
        <location evidence="12">Nucleus</location>
    </subcellularLocation>
    <subcellularLocation>
        <location evidence="12">Chromosome</location>
        <location evidence="12">Centromere</location>
        <location evidence="12">Kinetochore</location>
    </subcellularLocation>
</comment>
<dbReference type="InterPro" id="IPR045143">
    <property type="entry name" value="Spc25"/>
</dbReference>
<dbReference type="Proteomes" id="UP000261540">
    <property type="component" value="Unplaced"/>
</dbReference>
<protein>
    <recommendedName>
        <fullName evidence="3 12">Kinetochore protein SPC25</fullName>
    </recommendedName>
</protein>
<evidence type="ECO:0000313" key="15">
    <source>
        <dbReference type="Proteomes" id="UP000261540"/>
    </source>
</evidence>
<keyword evidence="5 12" id="KW-0132">Cell division</keyword>
<sequence>MTSVKDPDADQHFSNKLEDIWNKLLVQPMREMVDTEMELCQAHKEFFKPIKDICSKKSKEDEAMFEMIQKYRKDIKQNQALCKETGDSIPAILSEIEEKDTQKEMIIQKINKLRQEQARKKESIISQNKANKDKLKNLSTVRQVFQDWLGLEIRKIHGEKLQFIFRGINSSDPDGVHTFILRLSEEGLYQVVSCDPPLERMAHLEKRLLETNNFSAFLANVRKEFVSLPKT</sequence>
<dbReference type="GO" id="GO:0031262">
    <property type="term" value="C:Ndc80 complex"/>
    <property type="evidence" value="ECO:0007669"/>
    <property type="project" value="InterPro"/>
</dbReference>
<dbReference type="PANTHER" id="PTHR14281:SF0">
    <property type="entry name" value="KINETOCHORE PROTEIN SPC25"/>
    <property type="match status" value="1"/>
</dbReference>
<dbReference type="CDD" id="cd23784">
    <property type="entry name" value="RWD_Spc25"/>
    <property type="match status" value="1"/>
</dbReference>
<evidence type="ECO:0000313" key="14">
    <source>
        <dbReference type="Ensembl" id="ENSPKIP00000012877.1"/>
    </source>
</evidence>
<dbReference type="GeneTree" id="ENSGT00390000002220"/>
<keyword evidence="12" id="KW-0995">Kinetochore</keyword>
<feature type="domain" description="Chromosome segregation protein Spc25 C-terminal" evidence="13">
    <location>
        <begin position="156"/>
        <end position="226"/>
    </location>
</feature>
<name>A0A3B3R288_9TELE</name>
<keyword evidence="9 12" id="KW-0137">Centromere</keyword>
<evidence type="ECO:0000256" key="1">
    <source>
        <dbReference type="ARBA" id="ARBA00004584"/>
    </source>
</evidence>
<dbReference type="KEGG" id="pki:111846361"/>
<reference evidence="14" key="2">
    <citation type="submission" date="2025-09" db="UniProtKB">
        <authorList>
            <consortium name="Ensembl"/>
        </authorList>
    </citation>
    <scope>IDENTIFICATION</scope>
</reference>
<evidence type="ECO:0000256" key="2">
    <source>
        <dbReference type="ARBA" id="ARBA00006379"/>
    </source>
</evidence>
<evidence type="ECO:0000256" key="12">
    <source>
        <dbReference type="RuleBase" id="RU367150"/>
    </source>
</evidence>
<dbReference type="Ensembl" id="ENSPKIT00000037282.1">
    <property type="protein sequence ID" value="ENSPKIP00000012877.1"/>
    <property type="gene ID" value="ENSPKIG00000000518.1"/>
</dbReference>
<evidence type="ECO:0000256" key="9">
    <source>
        <dbReference type="ARBA" id="ARBA00023328"/>
    </source>
</evidence>
<accession>A0A3B3R288</accession>